<comment type="caution">
    <text evidence="1">The sequence shown here is derived from an EMBL/GenBank/DDBJ whole genome shotgun (WGS) entry which is preliminary data.</text>
</comment>
<feature type="non-terminal residue" evidence="1">
    <location>
        <position position="1"/>
    </location>
</feature>
<name>A0AA38CAJ6_TAXCH</name>
<proteinExistence type="predicted"/>
<dbReference type="AlphaFoldDB" id="A0AA38CAJ6"/>
<sequence length="50" mass="5677">EEVAFGTGHYLIARYMVFFISNAQVRRERTNMGSVDCPDCGGAFYIWIGK</sequence>
<protein>
    <submittedName>
        <fullName evidence="1">Uncharacterized protein</fullName>
    </submittedName>
</protein>
<evidence type="ECO:0000313" key="2">
    <source>
        <dbReference type="Proteomes" id="UP000824469"/>
    </source>
</evidence>
<feature type="non-terminal residue" evidence="1">
    <location>
        <position position="50"/>
    </location>
</feature>
<reference evidence="1 2" key="1">
    <citation type="journal article" date="2021" name="Nat. Plants">
        <title>The Taxus genome provides insights into paclitaxel biosynthesis.</title>
        <authorList>
            <person name="Xiong X."/>
            <person name="Gou J."/>
            <person name="Liao Q."/>
            <person name="Li Y."/>
            <person name="Zhou Q."/>
            <person name="Bi G."/>
            <person name="Li C."/>
            <person name="Du R."/>
            <person name="Wang X."/>
            <person name="Sun T."/>
            <person name="Guo L."/>
            <person name="Liang H."/>
            <person name="Lu P."/>
            <person name="Wu Y."/>
            <person name="Zhang Z."/>
            <person name="Ro D.K."/>
            <person name="Shang Y."/>
            <person name="Huang S."/>
            <person name="Yan J."/>
        </authorList>
    </citation>
    <scope>NUCLEOTIDE SEQUENCE [LARGE SCALE GENOMIC DNA]</scope>
    <source>
        <strain evidence="1">Ta-2019</strain>
    </source>
</reference>
<gene>
    <name evidence="1" type="ORF">KI387_039329</name>
</gene>
<accession>A0AA38CAJ6</accession>
<evidence type="ECO:0000313" key="1">
    <source>
        <dbReference type="EMBL" id="KAH9295741.1"/>
    </source>
</evidence>
<dbReference type="EMBL" id="JAHRHJ020000011">
    <property type="protein sequence ID" value="KAH9295741.1"/>
    <property type="molecule type" value="Genomic_DNA"/>
</dbReference>
<keyword evidence="2" id="KW-1185">Reference proteome</keyword>
<dbReference type="Proteomes" id="UP000824469">
    <property type="component" value="Unassembled WGS sequence"/>
</dbReference>
<organism evidence="1 2">
    <name type="scientific">Taxus chinensis</name>
    <name type="common">Chinese yew</name>
    <name type="synonym">Taxus wallichiana var. chinensis</name>
    <dbReference type="NCBI Taxonomy" id="29808"/>
    <lineage>
        <taxon>Eukaryota</taxon>
        <taxon>Viridiplantae</taxon>
        <taxon>Streptophyta</taxon>
        <taxon>Embryophyta</taxon>
        <taxon>Tracheophyta</taxon>
        <taxon>Spermatophyta</taxon>
        <taxon>Pinopsida</taxon>
        <taxon>Pinidae</taxon>
        <taxon>Conifers II</taxon>
        <taxon>Cupressales</taxon>
        <taxon>Taxaceae</taxon>
        <taxon>Taxus</taxon>
    </lineage>
</organism>